<dbReference type="Proteomes" id="UP001214441">
    <property type="component" value="Unassembled WGS sequence"/>
</dbReference>
<feature type="compositionally biased region" description="Low complexity" evidence="1">
    <location>
        <begin position="232"/>
        <end position="248"/>
    </location>
</feature>
<evidence type="ECO:0000256" key="1">
    <source>
        <dbReference type="SAM" id="MobiDB-lite"/>
    </source>
</evidence>
<evidence type="ECO:0000313" key="3">
    <source>
        <dbReference type="EMBL" id="MDJ1136542.1"/>
    </source>
</evidence>
<keyword evidence="3" id="KW-0808">Transferase</keyword>
<evidence type="ECO:0000313" key="4">
    <source>
        <dbReference type="Proteomes" id="UP001214441"/>
    </source>
</evidence>
<proteinExistence type="predicted"/>
<dbReference type="GO" id="GO:0016740">
    <property type="term" value="F:transferase activity"/>
    <property type="evidence" value="ECO:0007669"/>
    <property type="project" value="UniProtKB-KW"/>
</dbReference>
<dbReference type="RefSeq" id="WP_274046796.1">
    <property type="nucleotide sequence ID" value="NZ_JANCPR020000042.1"/>
</dbReference>
<feature type="region of interest" description="Disordered" evidence="1">
    <location>
        <begin position="218"/>
        <end position="262"/>
    </location>
</feature>
<accession>A0ABT7A642</accession>
<dbReference type="PANTHER" id="PTHR43441:SF11">
    <property type="entry name" value="RIBOSOMAL-PROTEIN-SERINE ACETYLTRANSFERASE"/>
    <property type="match status" value="1"/>
</dbReference>
<dbReference type="InterPro" id="IPR016181">
    <property type="entry name" value="Acyl_CoA_acyltransferase"/>
</dbReference>
<dbReference type="PANTHER" id="PTHR43441">
    <property type="entry name" value="RIBOSOMAL-PROTEIN-SERINE ACETYLTRANSFERASE"/>
    <property type="match status" value="1"/>
</dbReference>
<sequence>MKGRLVSLGRPSDRDYERMADWLGPDAPVSALTADFGGLITPEDIKRLNHSGEVRQFAVRDQSGTTVGMVNYRKAGASGGYALGGAIGDPELWNQGMGTEAFDLLIDHLFHTMGAHRVQFTTALYNKAMIKLATRAGFVLEGILRDYIFFDGRHHHAAIWAIVRREYYEAVDILTRTSHNFVGPDVIPEEEKQEALDILRAHLRRPESETSVRLLLDQVAPHPAHTEESQEAQETQAAETHPVSQPQPHAQPQPQPQPVVGS</sequence>
<keyword evidence="4" id="KW-1185">Reference proteome</keyword>
<gene>
    <name evidence="3" type="ORF">NMN56_032265</name>
</gene>
<name>A0ABT7A642_9ACTN</name>
<dbReference type="EC" id="2.-.-.-" evidence="3"/>
<reference evidence="3 4" key="1">
    <citation type="submission" date="2023-05" db="EMBL/GenBank/DDBJ databases">
        <title>Streptantibioticus silvisoli sp. nov., acidotolerant actinomycetes 1 from pine litter.</title>
        <authorList>
            <person name="Swiecimska M."/>
            <person name="Golinska P."/>
            <person name="Sangal V."/>
            <person name="Wachnowicz B."/>
            <person name="Goodfellow M."/>
        </authorList>
    </citation>
    <scope>NUCLEOTIDE SEQUENCE [LARGE SCALE GENOMIC DNA]</scope>
    <source>
        <strain evidence="3 4">DSM 42109</strain>
    </source>
</reference>
<dbReference type="EMBL" id="JANCPR020000042">
    <property type="protein sequence ID" value="MDJ1136542.1"/>
    <property type="molecule type" value="Genomic_DNA"/>
</dbReference>
<dbReference type="PROSITE" id="PS51186">
    <property type="entry name" value="GNAT"/>
    <property type="match status" value="1"/>
</dbReference>
<dbReference type="Gene3D" id="3.40.630.30">
    <property type="match status" value="1"/>
</dbReference>
<organism evidence="3 4">
    <name type="scientific">Streptomyces iconiensis</name>
    <dbReference type="NCBI Taxonomy" id="1384038"/>
    <lineage>
        <taxon>Bacteria</taxon>
        <taxon>Bacillati</taxon>
        <taxon>Actinomycetota</taxon>
        <taxon>Actinomycetes</taxon>
        <taxon>Kitasatosporales</taxon>
        <taxon>Streptomycetaceae</taxon>
        <taxon>Streptomyces</taxon>
    </lineage>
</organism>
<dbReference type="InterPro" id="IPR000182">
    <property type="entry name" value="GNAT_dom"/>
</dbReference>
<feature type="domain" description="N-acetyltransferase" evidence="2">
    <location>
        <begin position="1"/>
        <end position="166"/>
    </location>
</feature>
<dbReference type="Pfam" id="PF13302">
    <property type="entry name" value="Acetyltransf_3"/>
    <property type="match status" value="1"/>
</dbReference>
<feature type="compositionally biased region" description="Pro residues" evidence="1">
    <location>
        <begin position="249"/>
        <end position="262"/>
    </location>
</feature>
<evidence type="ECO:0000259" key="2">
    <source>
        <dbReference type="PROSITE" id="PS51186"/>
    </source>
</evidence>
<dbReference type="SUPFAM" id="SSF55729">
    <property type="entry name" value="Acyl-CoA N-acyltransferases (Nat)"/>
    <property type="match status" value="1"/>
</dbReference>
<comment type="caution">
    <text evidence="3">The sequence shown here is derived from an EMBL/GenBank/DDBJ whole genome shotgun (WGS) entry which is preliminary data.</text>
</comment>
<protein>
    <submittedName>
        <fullName evidence="3">GNAT family protein</fullName>
        <ecNumber evidence="3">2.-.-.-</ecNumber>
    </submittedName>
</protein>
<dbReference type="InterPro" id="IPR051908">
    <property type="entry name" value="Ribosomal_N-acetyltransferase"/>
</dbReference>